<dbReference type="InterPro" id="IPR036915">
    <property type="entry name" value="Cyclin-like_sf"/>
</dbReference>
<comment type="caution">
    <text evidence="5">The sequence shown here is derived from an EMBL/GenBank/DDBJ whole genome shotgun (WGS) entry which is preliminary data.</text>
</comment>
<evidence type="ECO:0000313" key="6">
    <source>
        <dbReference type="Proteomes" id="UP001344447"/>
    </source>
</evidence>
<dbReference type="Pfam" id="PF00134">
    <property type="entry name" value="Cyclin_N"/>
    <property type="match status" value="1"/>
</dbReference>
<evidence type="ECO:0000259" key="4">
    <source>
        <dbReference type="SMART" id="SM00385"/>
    </source>
</evidence>
<dbReference type="SUPFAM" id="SSF47954">
    <property type="entry name" value="Cyclin-like"/>
    <property type="match status" value="2"/>
</dbReference>
<feature type="region of interest" description="Disordered" evidence="3">
    <location>
        <begin position="276"/>
        <end position="314"/>
    </location>
</feature>
<proteinExistence type="inferred from homology"/>
<reference evidence="5 6" key="1">
    <citation type="submission" date="2023-11" db="EMBL/GenBank/DDBJ databases">
        <title>Dfirmibasis_genome.</title>
        <authorList>
            <person name="Edelbroek B."/>
            <person name="Kjellin J."/>
            <person name="Jerlstrom-Hultqvist J."/>
            <person name="Soderbom F."/>
        </authorList>
    </citation>
    <scope>NUCLEOTIDE SEQUENCE [LARGE SCALE GENOMIC DNA]</scope>
    <source>
        <strain evidence="5 6">TNS-C-14</strain>
    </source>
</reference>
<keyword evidence="6" id="KW-1185">Reference proteome</keyword>
<dbReference type="Gene3D" id="1.10.472.10">
    <property type="entry name" value="Cyclin-like"/>
    <property type="match status" value="2"/>
</dbReference>
<dbReference type="InterPro" id="IPR043198">
    <property type="entry name" value="Cyclin/Ssn8"/>
</dbReference>
<evidence type="ECO:0000256" key="1">
    <source>
        <dbReference type="ARBA" id="ARBA00023127"/>
    </source>
</evidence>
<dbReference type="AlphaFoldDB" id="A0AAN7TVC2"/>
<feature type="compositionally biased region" description="Low complexity" evidence="3">
    <location>
        <begin position="297"/>
        <end position="308"/>
    </location>
</feature>
<accession>A0AAN7TVC2</accession>
<feature type="domain" description="Cyclin-like" evidence="4">
    <location>
        <begin position="60"/>
        <end position="141"/>
    </location>
</feature>
<keyword evidence="1 2" id="KW-0195">Cyclin</keyword>
<dbReference type="PANTHER" id="PTHR10026">
    <property type="entry name" value="CYCLIN"/>
    <property type="match status" value="1"/>
</dbReference>
<dbReference type="CDD" id="cd20524">
    <property type="entry name" value="CYCLIN_CCNH_rpt1"/>
    <property type="match status" value="1"/>
</dbReference>
<protein>
    <recommendedName>
        <fullName evidence="4">Cyclin-like domain-containing protein</fullName>
    </recommendedName>
</protein>
<dbReference type="GO" id="GO:0006357">
    <property type="term" value="P:regulation of transcription by RNA polymerase II"/>
    <property type="evidence" value="ECO:0007669"/>
    <property type="project" value="InterPro"/>
</dbReference>
<dbReference type="Pfam" id="PF16899">
    <property type="entry name" value="Cyclin_C_2"/>
    <property type="match status" value="1"/>
</dbReference>
<organism evidence="5 6">
    <name type="scientific">Dictyostelium firmibasis</name>
    <dbReference type="NCBI Taxonomy" id="79012"/>
    <lineage>
        <taxon>Eukaryota</taxon>
        <taxon>Amoebozoa</taxon>
        <taxon>Evosea</taxon>
        <taxon>Eumycetozoa</taxon>
        <taxon>Dictyostelia</taxon>
        <taxon>Dictyosteliales</taxon>
        <taxon>Dictyosteliaceae</taxon>
        <taxon>Dictyostelium</taxon>
    </lineage>
</organism>
<feature type="compositionally biased region" description="Basic and acidic residues" evidence="3">
    <location>
        <begin position="276"/>
        <end position="289"/>
    </location>
</feature>
<dbReference type="EMBL" id="JAVFKY010000005">
    <property type="protein sequence ID" value="KAK5576268.1"/>
    <property type="molecule type" value="Genomic_DNA"/>
</dbReference>
<dbReference type="InterPro" id="IPR013763">
    <property type="entry name" value="Cyclin-like_dom"/>
</dbReference>
<dbReference type="GO" id="GO:0016538">
    <property type="term" value="F:cyclin-dependent protein serine/threonine kinase regulator activity"/>
    <property type="evidence" value="ECO:0007669"/>
    <property type="project" value="InterPro"/>
</dbReference>
<dbReference type="InterPro" id="IPR006671">
    <property type="entry name" value="Cyclin_N"/>
</dbReference>
<dbReference type="Proteomes" id="UP001344447">
    <property type="component" value="Unassembled WGS sequence"/>
</dbReference>
<evidence type="ECO:0000313" key="5">
    <source>
        <dbReference type="EMBL" id="KAK5576268.1"/>
    </source>
</evidence>
<dbReference type="FunFam" id="1.10.472.10:FF:000378">
    <property type="entry name" value="Putative cyclin-H"/>
    <property type="match status" value="1"/>
</dbReference>
<name>A0AAN7TVC2_9MYCE</name>
<dbReference type="CDD" id="cd20525">
    <property type="entry name" value="CYCLIN_CCNH_rpt2"/>
    <property type="match status" value="1"/>
</dbReference>
<dbReference type="SMART" id="SM00385">
    <property type="entry name" value="CYCLIN"/>
    <property type="match status" value="1"/>
</dbReference>
<dbReference type="InterPro" id="IPR031658">
    <property type="entry name" value="Cyclin_C_2"/>
</dbReference>
<gene>
    <name evidence="5" type="ORF">RB653_007409</name>
</gene>
<evidence type="ECO:0000256" key="3">
    <source>
        <dbReference type="SAM" id="MobiDB-lite"/>
    </source>
</evidence>
<sequence length="363" mass="41626">MSYNESSQIKNWMFSNERLKQLREQCNNQHKQVILEKTPSSELNILCPDEELSLIHYYETKTLEIAMALNLPDKVSATAIIYIKRFYLENSIMQYGPKLVMLSCLFIACKTEDNHLDIDYYSNITKASPSDITNLEVIILESLNFNLIVYHPFRPMYGYILDINDNFSLYNNTNGITPVKFDTLWETCKKSIQKSLFSDCCFEFHPQIIALACLNLNWDGFNMYIENKFKDKDQEFLNSMIGKINQVKEVLSNVPDKPDLEVVKKIDRKLIFLNNPEKEKRKSKKDPNKNPKKKTKPSTSTPPTSTDNILNNDVTTTTTTTAATTLISEQTTTTLISTEMSSNTTTTSTTITDTEMVNLDSTN</sequence>
<evidence type="ECO:0000256" key="2">
    <source>
        <dbReference type="RuleBase" id="RU000383"/>
    </source>
</evidence>
<comment type="similarity">
    <text evidence="2">Belongs to the cyclin family.</text>
</comment>